<dbReference type="PRINTS" id="PR00166">
    <property type="entry name" value="AROAAPRMEASE"/>
</dbReference>
<feature type="transmembrane region" description="Helical" evidence="10">
    <location>
        <begin position="119"/>
        <end position="137"/>
    </location>
</feature>
<dbReference type="NCBIfam" id="TIGR00837">
    <property type="entry name" value="araaP"/>
    <property type="match status" value="1"/>
</dbReference>
<name>A0A1V3L6G4_9PAST</name>
<evidence type="ECO:0000256" key="4">
    <source>
        <dbReference type="ARBA" id="ARBA00022475"/>
    </source>
</evidence>
<dbReference type="GO" id="GO:0015173">
    <property type="term" value="F:aromatic amino acid transmembrane transporter activity"/>
    <property type="evidence" value="ECO:0007669"/>
    <property type="project" value="UniProtKB-UniRule"/>
</dbReference>
<reference evidence="11 12" key="1">
    <citation type="submission" date="2016-10" db="EMBL/GenBank/DDBJ databases">
        <title>Rodentibacter gen. nov. and new species.</title>
        <authorList>
            <person name="Christensen H."/>
        </authorList>
    </citation>
    <scope>NUCLEOTIDE SEQUENCE [LARGE SCALE GENOMIC DNA]</scope>
    <source>
        <strain evidence="11 12">Ppn158</strain>
    </source>
</reference>
<feature type="transmembrane region" description="Helical" evidence="10">
    <location>
        <begin position="32"/>
        <end position="57"/>
    </location>
</feature>
<dbReference type="InterPro" id="IPR013059">
    <property type="entry name" value="Trp_tyr_transpt"/>
</dbReference>
<feature type="transmembrane region" description="Helical" evidence="10">
    <location>
        <begin position="6"/>
        <end position="25"/>
    </location>
</feature>
<evidence type="ECO:0000256" key="3">
    <source>
        <dbReference type="ARBA" id="ARBA00022448"/>
    </source>
</evidence>
<feature type="transmembrane region" description="Helical" evidence="10">
    <location>
        <begin position="330"/>
        <end position="353"/>
    </location>
</feature>
<dbReference type="PROSITE" id="PS00594">
    <property type="entry name" value="AROMATIC_AA_PERMEASE_1"/>
    <property type="match status" value="1"/>
</dbReference>
<sequence>MNKTVGSTLLVSGTMIGAGMLAMPLTSAGIGFGFTLVLLLALWALLTFTALLFVELYQTAESDAGIGTLAEQYFGKFGRVVATAVLIIFLYALIAAYVSGGGSLLKDLLPESFGNKVSILLFTIVFGSFIVIGTHSVDKINRLLFFVMLAAFVIVLGLMLPEIKMDNLLAMPIDNALIISASPVFFTAFGFHGSIPSLNKYLGGNVKALRISILVGSSITLGAYILWQLSTHGLLTQNEFLQILKEDATLNGLVKATLAITGSNVITSAVKLFSTLALVTSFLGVGLGLLECIEDLLKRSFNISAGRISLGLLTFIPPLSFALFYPEGFILALGYAGQMFAFYAVVLPVSLVWKARRIHPSLPYRVWGGNLTLFVVLVLGVVITSIPFAIRAGYLPFVVG</sequence>
<dbReference type="InterPro" id="IPR018227">
    <property type="entry name" value="Amino_acid_transport_2"/>
</dbReference>
<comment type="caution">
    <text evidence="11">The sequence shown here is derived from an EMBL/GenBank/DDBJ whole genome shotgun (WGS) entry which is preliminary data.</text>
</comment>
<feature type="transmembrane region" description="Helical" evidence="10">
    <location>
        <begin position="272"/>
        <end position="293"/>
    </location>
</feature>
<keyword evidence="6 10" id="KW-0812">Transmembrane</keyword>
<comment type="similarity">
    <text evidence="2 10">Belongs to the amino acid/polyamine transporter 2 family. Mtr/TnaB/TyrP permease subfamily.</text>
</comment>
<dbReference type="GO" id="GO:0003333">
    <property type="term" value="P:amino acid transmembrane transport"/>
    <property type="evidence" value="ECO:0007669"/>
    <property type="project" value="InterPro"/>
</dbReference>
<feature type="transmembrane region" description="Helical" evidence="10">
    <location>
        <begin position="207"/>
        <end position="227"/>
    </location>
</feature>
<comment type="function">
    <text evidence="10">Involved in transporting aromatic amino acids across the cytoplasmic membrane.</text>
</comment>
<keyword evidence="9 10" id="KW-0472">Membrane</keyword>
<keyword evidence="3 10" id="KW-0813">Transport</keyword>
<evidence type="ECO:0000256" key="5">
    <source>
        <dbReference type="ARBA" id="ARBA00022519"/>
    </source>
</evidence>
<evidence type="ECO:0000256" key="10">
    <source>
        <dbReference type="RuleBase" id="RU367149"/>
    </source>
</evidence>
<dbReference type="PANTHER" id="PTHR46997:SF2">
    <property type="entry name" value="TYROSINE-SPECIFIC TRANSPORT SYSTEM"/>
    <property type="match status" value="1"/>
</dbReference>
<dbReference type="GO" id="GO:0005886">
    <property type="term" value="C:plasma membrane"/>
    <property type="evidence" value="ECO:0007669"/>
    <property type="project" value="UniProtKB-SubCell"/>
</dbReference>
<feature type="transmembrane region" description="Helical" evidence="10">
    <location>
        <begin position="175"/>
        <end position="195"/>
    </location>
</feature>
<keyword evidence="8 10" id="KW-1133">Transmembrane helix</keyword>
<evidence type="ECO:0000256" key="1">
    <source>
        <dbReference type="ARBA" id="ARBA00004429"/>
    </source>
</evidence>
<dbReference type="AlphaFoldDB" id="A0A1V3L6G4"/>
<evidence type="ECO:0000313" key="11">
    <source>
        <dbReference type="EMBL" id="OOF85534.1"/>
    </source>
</evidence>
<keyword evidence="4 10" id="KW-1003">Cell membrane</keyword>
<keyword evidence="5 10" id="KW-0997">Cell inner membrane</keyword>
<feature type="transmembrane region" description="Helical" evidence="10">
    <location>
        <begin position="77"/>
        <end position="98"/>
    </location>
</feature>
<dbReference type="InterPro" id="IPR013061">
    <property type="entry name" value="Trp/try_permease_CS"/>
</dbReference>
<organism evidence="11 12">
    <name type="scientific">Rodentibacter ratti</name>
    <dbReference type="NCBI Taxonomy" id="1906745"/>
    <lineage>
        <taxon>Bacteria</taxon>
        <taxon>Pseudomonadati</taxon>
        <taxon>Pseudomonadota</taxon>
        <taxon>Gammaproteobacteria</taxon>
        <taxon>Pasteurellales</taxon>
        <taxon>Pasteurellaceae</taxon>
        <taxon>Rodentibacter</taxon>
    </lineage>
</organism>
<dbReference type="RefSeq" id="WP_077553208.1">
    <property type="nucleotide sequence ID" value="NZ_MLAI01000020.1"/>
</dbReference>
<feature type="transmembrane region" description="Helical" evidence="10">
    <location>
        <begin position="143"/>
        <end position="163"/>
    </location>
</feature>
<dbReference type="PANTHER" id="PTHR46997">
    <property type="entry name" value="LOW AFFINITY TRYPTOPHAN PERMEASE-RELATED"/>
    <property type="match status" value="1"/>
</dbReference>
<evidence type="ECO:0000256" key="6">
    <source>
        <dbReference type="ARBA" id="ARBA00022692"/>
    </source>
</evidence>
<evidence type="ECO:0000256" key="9">
    <source>
        <dbReference type="ARBA" id="ARBA00023136"/>
    </source>
</evidence>
<evidence type="ECO:0000313" key="12">
    <source>
        <dbReference type="Proteomes" id="UP000189353"/>
    </source>
</evidence>
<keyword evidence="7 10" id="KW-0029">Amino-acid transport</keyword>
<protein>
    <recommendedName>
        <fullName evidence="10">Aromatic amino acid permease</fullName>
    </recommendedName>
</protein>
<feature type="transmembrane region" description="Helical" evidence="10">
    <location>
        <begin position="305"/>
        <end position="324"/>
    </location>
</feature>
<dbReference type="Proteomes" id="UP000189353">
    <property type="component" value="Unassembled WGS sequence"/>
</dbReference>
<dbReference type="Pfam" id="PF03222">
    <property type="entry name" value="Trp_Tyr_perm"/>
    <property type="match status" value="1"/>
</dbReference>
<proteinExistence type="inferred from homology"/>
<evidence type="ECO:0000256" key="7">
    <source>
        <dbReference type="ARBA" id="ARBA00022970"/>
    </source>
</evidence>
<evidence type="ECO:0000256" key="2">
    <source>
        <dbReference type="ARBA" id="ARBA00005452"/>
    </source>
</evidence>
<feature type="transmembrane region" description="Helical" evidence="10">
    <location>
        <begin position="365"/>
        <end position="390"/>
    </location>
</feature>
<comment type="subcellular location">
    <subcellularLocation>
        <location evidence="1 10">Cell inner membrane</location>
        <topology evidence="1 10">Multi-pass membrane protein</topology>
    </subcellularLocation>
</comment>
<evidence type="ECO:0000256" key="8">
    <source>
        <dbReference type="ARBA" id="ARBA00022989"/>
    </source>
</evidence>
<dbReference type="EMBL" id="MLAI01000020">
    <property type="protein sequence ID" value="OOF85534.1"/>
    <property type="molecule type" value="Genomic_DNA"/>
</dbReference>
<gene>
    <name evidence="11" type="ORF">BKG88_07675</name>
</gene>
<dbReference type="OrthoDB" id="18749at2"/>
<dbReference type="Gene3D" id="1.20.1740.10">
    <property type="entry name" value="Amino acid/polyamine transporter I"/>
    <property type="match status" value="1"/>
</dbReference>
<accession>A0A1V3L6G4</accession>